<proteinExistence type="predicted"/>
<dbReference type="AlphaFoldDB" id="A0AAV7M033"/>
<reference evidence="1" key="1">
    <citation type="journal article" date="2022" name="bioRxiv">
        <title>Sequencing and chromosome-scale assembly of the giantPleurodeles waltlgenome.</title>
        <authorList>
            <person name="Brown T."/>
            <person name="Elewa A."/>
            <person name="Iarovenko S."/>
            <person name="Subramanian E."/>
            <person name="Araus A.J."/>
            <person name="Petzold A."/>
            <person name="Susuki M."/>
            <person name="Suzuki K.-i.T."/>
            <person name="Hayashi T."/>
            <person name="Toyoda A."/>
            <person name="Oliveira C."/>
            <person name="Osipova E."/>
            <person name="Leigh N.D."/>
            <person name="Simon A."/>
            <person name="Yun M.H."/>
        </authorList>
    </citation>
    <scope>NUCLEOTIDE SEQUENCE</scope>
    <source>
        <strain evidence="1">20211129_DDA</strain>
        <tissue evidence="1">Liver</tissue>
    </source>
</reference>
<dbReference type="Proteomes" id="UP001066276">
    <property type="component" value="Chromosome 10"/>
</dbReference>
<dbReference type="EMBL" id="JANPWB010000014">
    <property type="protein sequence ID" value="KAJ1096578.1"/>
    <property type="molecule type" value="Genomic_DNA"/>
</dbReference>
<organism evidence="1 2">
    <name type="scientific">Pleurodeles waltl</name>
    <name type="common">Iberian ribbed newt</name>
    <dbReference type="NCBI Taxonomy" id="8319"/>
    <lineage>
        <taxon>Eukaryota</taxon>
        <taxon>Metazoa</taxon>
        <taxon>Chordata</taxon>
        <taxon>Craniata</taxon>
        <taxon>Vertebrata</taxon>
        <taxon>Euteleostomi</taxon>
        <taxon>Amphibia</taxon>
        <taxon>Batrachia</taxon>
        <taxon>Caudata</taxon>
        <taxon>Salamandroidea</taxon>
        <taxon>Salamandridae</taxon>
        <taxon>Pleurodelinae</taxon>
        <taxon>Pleurodeles</taxon>
    </lineage>
</organism>
<comment type="caution">
    <text evidence="1">The sequence shown here is derived from an EMBL/GenBank/DDBJ whole genome shotgun (WGS) entry which is preliminary data.</text>
</comment>
<protein>
    <submittedName>
        <fullName evidence="1">Uncharacterized protein</fullName>
    </submittedName>
</protein>
<evidence type="ECO:0000313" key="1">
    <source>
        <dbReference type="EMBL" id="KAJ1096578.1"/>
    </source>
</evidence>
<accession>A0AAV7M033</accession>
<sequence>MPPLHSAFWEHVSSSLKLHPRSFYRHCPHVASHCRSTKSIGYQSAHQQRASYLEKRRHPSLLRGTSLPPGSTPVDSLRSAPQLHRSTAVLCHCTLLPEAPREAQPPPPHLSTHTGSALPFGASAVPLRIVPGGVT</sequence>
<keyword evidence="2" id="KW-1185">Reference proteome</keyword>
<gene>
    <name evidence="1" type="ORF">NDU88_001713</name>
</gene>
<name>A0AAV7M033_PLEWA</name>
<evidence type="ECO:0000313" key="2">
    <source>
        <dbReference type="Proteomes" id="UP001066276"/>
    </source>
</evidence>